<comment type="caution">
    <text evidence="6">The sequence shown here is derived from an EMBL/GenBank/DDBJ whole genome shotgun (WGS) entry which is preliminary data.</text>
</comment>
<keyword evidence="3" id="KW-0812">Transmembrane</keyword>
<organism evidence="6 7">
    <name type="scientific">Hevea brasiliensis</name>
    <name type="common">Para rubber tree</name>
    <name type="synonym">Siphonia brasiliensis</name>
    <dbReference type="NCBI Taxonomy" id="3981"/>
    <lineage>
        <taxon>Eukaryota</taxon>
        <taxon>Viridiplantae</taxon>
        <taxon>Streptophyta</taxon>
        <taxon>Embryophyta</taxon>
        <taxon>Tracheophyta</taxon>
        <taxon>Spermatophyta</taxon>
        <taxon>Magnoliopsida</taxon>
        <taxon>eudicotyledons</taxon>
        <taxon>Gunneridae</taxon>
        <taxon>Pentapetalae</taxon>
        <taxon>rosids</taxon>
        <taxon>fabids</taxon>
        <taxon>Malpighiales</taxon>
        <taxon>Euphorbiaceae</taxon>
        <taxon>Crotonoideae</taxon>
        <taxon>Micrandreae</taxon>
        <taxon>Hevea</taxon>
    </lineage>
</organism>
<evidence type="ECO:0000313" key="7">
    <source>
        <dbReference type="Proteomes" id="UP000467840"/>
    </source>
</evidence>
<evidence type="ECO:0000256" key="2">
    <source>
        <dbReference type="ARBA" id="ARBA00006840"/>
    </source>
</evidence>
<comment type="similarity">
    <text evidence="2">Belongs to the tetraspanin (TM4SF) family.</text>
</comment>
<sequence>MAKQQSQQHRLLKILAVATDRHWALIGFIIFAYAVTDKGSGRPVTNRGYLDYYLQDYSGWLEERVASHSYWSKISSCIRDSKICAKMGVTINGVPETADMFYQRKLSPIQSGCCKPPTDCGFTYVNETVWTYGGGLFTTLTVTTGVMINSSCVILATLARLECLAA</sequence>
<keyword evidence="5" id="KW-0472">Membrane</keyword>
<dbReference type="InterPro" id="IPR044991">
    <property type="entry name" value="TET_plant"/>
</dbReference>
<evidence type="ECO:0000256" key="4">
    <source>
        <dbReference type="ARBA" id="ARBA00022989"/>
    </source>
</evidence>
<name>A0A6A6LGD6_HEVBR</name>
<dbReference type="PANTHER" id="PTHR32191">
    <property type="entry name" value="TETRASPANIN-8-RELATED"/>
    <property type="match status" value="1"/>
</dbReference>
<dbReference type="GO" id="GO:0009734">
    <property type="term" value="P:auxin-activated signaling pathway"/>
    <property type="evidence" value="ECO:0007669"/>
    <property type="project" value="InterPro"/>
</dbReference>
<evidence type="ECO:0000256" key="1">
    <source>
        <dbReference type="ARBA" id="ARBA00004370"/>
    </source>
</evidence>
<keyword evidence="7" id="KW-1185">Reference proteome</keyword>
<comment type="subcellular location">
    <subcellularLocation>
        <location evidence="1">Membrane</location>
    </subcellularLocation>
</comment>
<proteinExistence type="inferred from homology"/>
<protein>
    <submittedName>
        <fullName evidence="6">Uncharacterized protein</fullName>
    </submittedName>
</protein>
<dbReference type="Proteomes" id="UP000467840">
    <property type="component" value="Chromosome 4"/>
</dbReference>
<reference evidence="6 7" key="1">
    <citation type="journal article" date="2020" name="Mol. Plant">
        <title>The Chromosome-Based Rubber Tree Genome Provides New Insights into Spurge Genome Evolution and Rubber Biosynthesis.</title>
        <authorList>
            <person name="Liu J."/>
            <person name="Shi C."/>
            <person name="Shi C.C."/>
            <person name="Li W."/>
            <person name="Zhang Q.J."/>
            <person name="Zhang Y."/>
            <person name="Li K."/>
            <person name="Lu H.F."/>
            <person name="Shi C."/>
            <person name="Zhu S.T."/>
            <person name="Xiao Z.Y."/>
            <person name="Nan H."/>
            <person name="Yue Y."/>
            <person name="Zhu X.G."/>
            <person name="Wu Y."/>
            <person name="Hong X.N."/>
            <person name="Fan G.Y."/>
            <person name="Tong Y."/>
            <person name="Zhang D."/>
            <person name="Mao C.L."/>
            <person name="Liu Y.L."/>
            <person name="Hao S.J."/>
            <person name="Liu W.Q."/>
            <person name="Lv M.Q."/>
            <person name="Zhang H.B."/>
            <person name="Liu Y."/>
            <person name="Hu-Tang G.R."/>
            <person name="Wang J.P."/>
            <person name="Wang J.H."/>
            <person name="Sun Y.H."/>
            <person name="Ni S.B."/>
            <person name="Chen W.B."/>
            <person name="Zhang X.C."/>
            <person name="Jiao Y.N."/>
            <person name="Eichler E.E."/>
            <person name="Li G.H."/>
            <person name="Liu X."/>
            <person name="Gao L.Z."/>
        </authorList>
    </citation>
    <scope>NUCLEOTIDE SEQUENCE [LARGE SCALE GENOMIC DNA]</scope>
    <source>
        <strain evidence="7">cv. GT1</strain>
        <tissue evidence="6">Leaf</tissue>
    </source>
</reference>
<evidence type="ECO:0000256" key="3">
    <source>
        <dbReference type="ARBA" id="ARBA00022692"/>
    </source>
</evidence>
<evidence type="ECO:0000256" key="5">
    <source>
        <dbReference type="ARBA" id="ARBA00023136"/>
    </source>
</evidence>
<dbReference type="EMBL" id="JAAGAX010000010">
    <property type="protein sequence ID" value="KAF2300511.1"/>
    <property type="molecule type" value="Genomic_DNA"/>
</dbReference>
<dbReference type="AlphaFoldDB" id="A0A6A6LGD6"/>
<evidence type="ECO:0000313" key="6">
    <source>
        <dbReference type="EMBL" id="KAF2300511.1"/>
    </source>
</evidence>
<gene>
    <name evidence="6" type="ORF">GH714_013890</name>
</gene>
<dbReference type="GO" id="GO:0016020">
    <property type="term" value="C:membrane"/>
    <property type="evidence" value="ECO:0007669"/>
    <property type="project" value="UniProtKB-SubCell"/>
</dbReference>
<accession>A0A6A6LGD6</accession>
<keyword evidence="4" id="KW-1133">Transmembrane helix</keyword>